<evidence type="ECO:0000256" key="1">
    <source>
        <dbReference type="SAM" id="MobiDB-lite"/>
    </source>
</evidence>
<evidence type="ECO:0000313" key="5">
    <source>
        <dbReference type="Proteomes" id="UP000791440"/>
    </source>
</evidence>
<feature type="chain" id="PRO_5036883108" description="DUF4773 domain-containing protein" evidence="2">
    <location>
        <begin position="20"/>
        <end position="243"/>
    </location>
</feature>
<sequence>MSIKLTLSLVLAVVVAAHAGSYLDIFDLLDGKKLIEVPDARDGQPNRNCMCKGPACICCVNFNMTLIELTGPGCIHVKYSSPEEGLITKVSYGKKITQSTKIQGTSPAPLCIELFGKLAQVCSKINDLAPTEDGLRGCVKLEPKIFGAEQIEFPIGCFKSTNGVMEVEDPPVVEETPEEEEEDDSESESEILHNIYQTAEKGLAFFKNFFELNDNNTTSATPTPKPQETSRRFAKNLKHPNQL</sequence>
<organism evidence="4 5">
    <name type="scientific">Manduca sexta</name>
    <name type="common">Tobacco hawkmoth</name>
    <name type="synonym">Tobacco hornworm</name>
    <dbReference type="NCBI Taxonomy" id="7130"/>
    <lineage>
        <taxon>Eukaryota</taxon>
        <taxon>Metazoa</taxon>
        <taxon>Ecdysozoa</taxon>
        <taxon>Arthropoda</taxon>
        <taxon>Hexapoda</taxon>
        <taxon>Insecta</taxon>
        <taxon>Pterygota</taxon>
        <taxon>Neoptera</taxon>
        <taxon>Endopterygota</taxon>
        <taxon>Lepidoptera</taxon>
        <taxon>Glossata</taxon>
        <taxon>Ditrysia</taxon>
        <taxon>Bombycoidea</taxon>
        <taxon>Sphingidae</taxon>
        <taxon>Sphinginae</taxon>
        <taxon>Sphingini</taxon>
        <taxon>Manduca</taxon>
    </lineage>
</organism>
<feature type="compositionally biased region" description="Basic residues" evidence="1">
    <location>
        <begin position="232"/>
        <end position="243"/>
    </location>
</feature>
<reference evidence="4" key="2">
    <citation type="submission" date="2020-12" db="EMBL/GenBank/DDBJ databases">
        <authorList>
            <person name="Kanost M."/>
        </authorList>
    </citation>
    <scope>NUCLEOTIDE SEQUENCE</scope>
</reference>
<keyword evidence="5" id="KW-1185">Reference proteome</keyword>
<comment type="caution">
    <text evidence="4">The sequence shown here is derived from an EMBL/GenBank/DDBJ whole genome shotgun (WGS) entry which is preliminary data.</text>
</comment>
<gene>
    <name evidence="4" type="ORF">O3G_MSEX004897</name>
</gene>
<feature type="region of interest" description="Disordered" evidence="1">
    <location>
        <begin position="168"/>
        <end position="189"/>
    </location>
</feature>
<dbReference type="PANTHER" id="PTHR36299:SF2">
    <property type="entry name" value="DUF4773 DOMAIN-CONTAINING PROTEIN"/>
    <property type="match status" value="1"/>
</dbReference>
<feature type="domain" description="DUF4773" evidence="3">
    <location>
        <begin position="48"/>
        <end position="161"/>
    </location>
</feature>
<evidence type="ECO:0000313" key="4">
    <source>
        <dbReference type="EMBL" id="KAG6447341.1"/>
    </source>
</evidence>
<dbReference type="AlphaFoldDB" id="A0A921YXW8"/>
<evidence type="ECO:0000259" key="3">
    <source>
        <dbReference type="Pfam" id="PF15998"/>
    </source>
</evidence>
<dbReference type="Pfam" id="PF15998">
    <property type="entry name" value="DUF4773"/>
    <property type="match status" value="1"/>
</dbReference>
<accession>A0A921YXW8</accession>
<dbReference type="InterPro" id="IPR031941">
    <property type="entry name" value="DUF4773"/>
</dbReference>
<name>A0A921YXW8_MANSE</name>
<dbReference type="EMBL" id="JH668343">
    <property type="protein sequence ID" value="KAG6447341.1"/>
    <property type="molecule type" value="Genomic_DNA"/>
</dbReference>
<protein>
    <recommendedName>
        <fullName evidence="3">DUF4773 domain-containing protein</fullName>
    </recommendedName>
</protein>
<feature type="signal peptide" evidence="2">
    <location>
        <begin position="1"/>
        <end position="19"/>
    </location>
</feature>
<reference evidence="4" key="1">
    <citation type="journal article" date="2016" name="Insect Biochem. Mol. Biol.">
        <title>Multifaceted biological insights from a draft genome sequence of the tobacco hornworm moth, Manduca sexta.</title>
        <authorList>
            <person name="Kanost M.R."/>
            <person name="Arrese E.L."/>
            <person name="Cao X."/>
            <person name="Chen Y.R."/>
            <person name="Chellapilla S."/>
            <person name="Goldsmith M.R."/>
            <person name="Grosse-Wilde E."/>
            <person name="Heckel D.G."/>
            <person name="Herndon N."/>
            <person name="Jiang H."/>
            <person name="Papanicolaou A."/>
            <person name="Qu J."/>
            <person name="Soulages J.L."/>
            <person name="Vogel H."/>
            <person name="Walters J."/>
            <person name="Waterhouse R.M."/>
            <person name="Ahn S.J."/>
            <person name="Almeida F.C."/>
            <person name="An C."/>
            <person name="Aqrawi P."/>
            <person name="Bretschneider A."/>
            <person name="Bryant W.B."/>
            <person name="Bucks S."/>
            <person name="Chao H."/>
            <person name="Chevignon G."/>
            <person name="Christen J.M."/>
            <person name="Clarke D.F."/>
            <person name="Dittmer N.T."/>
            <person name="Ferguson L.C.F."/>
            <person name="Garavelou S."/>
            <person name="Gordon K.H.J."/>
            <person name="Gunaratna R.T."/>
            <person name="Han Y."/>
            <person name="Hauser F."/>
            <person name="He Y."/>
            <person name="Heidel-Fischer H."/>
            <person name="Hirsh A."/>
            <person name="Hu Y."/>
            <person name="Jiang H."/>
            <person name="Kalra D."/>
            <person name="Klinner C."/>
            <person name="Konig C."/>
            <person name="Kovar C."/>
            <person name="Kroll A.R."/>
            <person name="Kuwar S.S."/>
            <person name="Lee S.L."/>
            <person name="Lehman R."/>
            <person name="Li K."/>
            <person name="Li Z."/>
            <person name="Liang H."/>
            <person name="Lovelace S."/>
            <person name="Lu Z."/>
            <person name="Mansfield J.H."/>
            <person name="McCulloch K.J."/>
            <person name="Mathew T."/>
            <person name="Morton B."/>
            <person name="Muzny D.M."/>
            <person name="Neunemann D."/>
            <person name="Ongeri F."/>
            <person name="Pauchet Y."/>
            <person name="Pu L.L."/>
            <person name="Pyrousis I."/>
            <person name="Rao X.J."/>
            <person name="Redding A."/>
            <person name="Roesel C."/>
            <person name="Sanchez-Gracia A."/>
            <person name="Schaack S."/>
            <person name="Shukla A."/>
            <person name="Tetreau G."/>
            <person name="Wang Y."/>
            <person name="Xiong G.H."/>
            <person name="Traut W."/>
            <person name="Walsh T.K."/>
            <person name="Worley K.C."/>
            <person name="Wu D."/>
            <person name="Wu W."/>
            <person name="Wu Y.Q."/>
            <person name="Zhang X."/>
            <person name="Zou Z."/>
            <person name="Zucker H."/>
            <person name="Briscoe A.D."/>
            <person name="Burmester T."/>
            <person name="Clem R.J."/>
            <person name="Feyereisen R."/>
            <person name="Grimmelikhuijzen C.J.P."/>
            <person name="Hamodrakas S.J."/>
            <person name="Hansson B.S."/>
            <person name="Huguet E."/>
            <person name="Jermiin L.S."/>
            <person name="Lan Q."/>
            <person name="Lehman H.K."/>
            <person name="Lorenzen M."/>
            <person name="Merzendorfer H."/>
            <person name="Michalopoulos I."/>
            <person name="Morton D.B."/>
            <person name="Muthukrishnan S."/>
            <person name="Oakeshott J.G."/>
            <person name="Palmer W."/>
            <person name="Park Y."/>
            <person name="Passarelli A.L."/>
            <person name="Rozas J."/>
            <person name="Schwartz L.M."/>
            <person name="Smith W."/>
            <person name="Southgate A."/>
            <person name="Vilcinskas A."/>
            <person name="Vogt R."/>
            <person name="Wang P."/>
            <person name="Werren J."/>
            <person name="Yu X.Q."/>
            <person name="Zhou J.J."/>
            <person name="Brown S.J."/>
            <person name="Scherer S.E."/>
            <person name="Richards S."/>
            <person name="Blissard G.W."/>
        </authorList>
    </citation>
    <scope>NUCLEOTIDE SEQUENCE</scope>
</reference>
<feature type="region of interest" description="Disordered" evidence="1">
    <location>
        <begin position="215"/>
        <end position="243"/>
    </location>
</feature>
<dbReference type="Proteomes" id="UP000791440">
    <property type="component" value="Unassembled WGS sequence"/>
</dbReference>
<dbReference type="PANTHER" id="PTHR36299">
    <property type="entry name" value="AGAP008005-PA"/>
    <property type="match status" value="1"/>
</dbReference>
<proteinExistence type="predicted"/>
<keyword evidence="2" id="KW-0732">Signal</keyword>
<evidence type="ECO:0000256" key="2">
    <source>
        <dbReference type="SAM" id="SignalP"/>
    </source>
</evidence>